<dbReference type="SUPFAM" id="SSF54909">
    <property type="entry name" value="Dimeric alpha+beta barrel"/>
    <property type="match status" value="1"/>
</dbReference>
<protein>
    <submittedName>
        <fullName evidence="2">Ester cyclase</fullName>
    </submittedName>
</protein>
<keyword evidence="3" id="KW-1185">Reference proteome</keyword>
<dbReference type="InterPro" id="IPR032710">
    <property type="entry name" value="NTF2-like_dom_sf"/>
</dbReference>
<evidence type="ECO:0000259" key="1">
    <source>
        <dbReference type="Pfam" id="PF07045"/>
    </source>
</evidence>
<dbReference type="SUPFAM" id="SSF54427">
    <property type="entry name" value="NTF2-like"/>
    <property type="match status" value="1"/>
</dbReference>
<dbReference type="PANTHER" id="PTHR38436">
    <property type="entry name" value="POLYKETIDE CYCLASE SNOAL-LIKE DOMAIN"/>
    <property type="match status" value="1"/>
</dbReference>
<dbReference type="EMBL" id="JBHTIR010002203">
    <property type="protein sequence ID" value="MFD0853482.1"/>
    <property type="molecule type" value="Genomic_DNA"/>
</dbReference>
<evidence type="ECO:0000313" key="2">
    <source>
        <dbReference type="EMBL" id="MFD0853482.1"/>
    </source>
</evidence>
<dbReference type="InterPro" id="IPR009959">
    <property type="entry name" value="Cyclase_SnoaL-like"/>
</dbReference>
<dbReference type="InterPro" id="IPR011008">
    <property type="entry name" value="Dimeric_a/b-barrel"/>
</dbReference>
<evidence type="ECO:0000313" key="3">
    <source>
        <dbReference type="Proteomes" id="UP001597083"/>
    </source>
</evidence>
<dbReference type="PANTHER" id="PTHR38436:SF1">
    <property type="entry name" value="ESTER CYCLASE"/>
    <property type="match status" value="1"/>
</dbReference>
<feature type="non-terminal residue" evidence="2">
    <location>
        <position position="1"/>
    </location>
</feature>
<sequence length="194" mass="21369">VLAAEPEVAEGERPSGQRVVVIEFPDMERLKVWYDSPEYTPARDIARTALRRRLLFAEGVQAPSSMEATVRRFYGGLTTGDTSIADEVLAPDWEDIPLMPGMAAGREGYKQTVSFVRGAFPDLDVTIQDVVASGDRVAVRSVVRGTHKADFLGVAATGRQVEFAAFDFHRLEGGRIAQSWHLEDFFGLVNQLKG</sequence>
<gene>
    <name evidence="2" type="ORF">ACFQ07_14690</name>
</gene>
<accession>A0ABW3CHK7</accession>
<comment type="caution">
    <text evidence="2">The sequence shown here is derived from an EMBL/GenBank/DDBJ whole genome shotgun (WGS) entry which is preliminary data.</text>
</comment>
<dbReference type="Pfam" id="PF07045">
    <property type="entry name" value="DUF1330"/>
    <property type="match status" value="1"/>
</dbReference>
<dbReference type="InterPro" id="IPR010753">
    <property type="entry name" value="DUF1330"/>
</dbReference>
<dbReference type="Gene3D" id="3.30.70.100">
    <property type="match status" value="1"/>
</dbReference>
<proteinExistence type="predicted"/>
<dbReference type="Pfam" id="PF07366">
    <property type="entry name" value="SnoaL"/>
    <property type="match status" value="1"/>
</dbReference>
<feature type="domain" description="DUF1330" evidence="1">
    <location>
        <begin position="4"/>
        <end position="60"/>
    </location>
</feature>
<dbReference type="Gene3D" id="3.10.450.50">
    <property type="match status" value="1"/>
</dbReference>
<reference evidence="3" key="1">
    <citation type="journal article" date="2019" name="Int. J. Syst. Evol. Microbiol.">
        <title>The Global Catalogue of Microorganisms (GCM) 10K type strain sequencing project: providing services to taxonomists for standard genome sequencing and annotation.</title>
        <authorList>
            <consortium name="The Broad Institute Genomics Platform"/>
            <consortium name="The Broad Institute Genome Sequencing Center for Infectious Disease"/>
            <person name="Wu L."/>
            <person name="Ma J."/>
        </authorList>
    </citation>
    <scope>NUCLEOTIDE SEQUENCE [LARGE SCALE GENOMIC DNA]</scope>
    <source>
        <strain evidence="3">JCM 31696</strain>
    </source>
</reference>
<dbReference type="Proteomes" id="UP001597083">
    <property type="component" value="Unassembled WGS sequence"/>
</dbReference>
<organism evidence="2 3">
    <name type="scientific">Actinomadura adrarensis</name>
    <dbReference type="NCBI Taxonomy" id="1819600"/>
    <lineage>
        <taxon>Bacteria</taxon>
        <taxon>Bacillati</taxon>
        <taxon>Actinomycetota</taxon>
        <taxon>Actinomycetes</taxon>
        <taxon>Streptosporangiales</taxon>
        <taxon>Thermomonosporaceae</taxon>
        <taxon>Actinomadura</taxon>
    </lineage>
</organism>
<name>A0ABW3CHK7_9ACTN</name>